<reference evidence="1 2" key="1">
    <citation type="submission" date="2024-05" db="EMBL/GenBank/DDBJ databases">
        <title>Long read based assembly of the Candida bracarensis genome reveals expanded adhesin content.</title>
        <authorList>
            <person name="Marcet-Houben M."/>
            <person name="Ksiezopolska E."/>
            <person name="Gabaldon T."/>
        </authorList>
    </citation>
    <scope>NUCLEOTIDE SEQUENCE [LARGE SCALE GENOMIC DNA]</scope>
    <source>
        <strain evidence="1 2">CBM6</strain>
    </source>
</reference>
<dbReference type="PANTHER" id="PTHR28255">
    <property type="match status" value="1"/>
</dbReference>
<keyword evidence="2" id="KW-1185">Reference proteome</keyword>
<dbReference type="InterPro" id="IPR038084">
    <property type="entry name" value="PduO/GlcC-like_sf"/>
</dbReference>
<dbReference type="InterPro" id="IPR005624">
    <property type="entry name" value="PduO/GlcC-like"/>
</dbReference>
<proteinExistence type="predicted"/>
<dbReference type="Proteomes" id="UP001623330">
    <property type="component" value="Unassembled WGS sequence"/>
</dbReference>
<dbReference type="PIRSF" id="PIRSF008757">
    <property type="entry name" value="UCP008757"/>
    <property type="match status" value="1"/>
</dbReference>
<dbReference type="Gene3D" id="3.30.450.150">
    <property type="entry name" value="Haem-degrading domain"/>
    <property type="match status" value="1"/>
</dbReference>
<organism evidence="1 2">
    <name type="scientific">Nakaseomyces bracarensis</name>
    <dbReference type="NCBI Taxonomy" id="273131"/>
    <lineage>
        <taxon>Eukaryota</taxon>
        <taxon>Fungi</taxon>
        <taxon>Dikarya</taxon>
        <taxon>Ascomycota</taxon>
        <taxon>Saccharomycotina</taxon>
        <taxon>Saccharomycetes</taxon>
        <taxon>Saccharomycetales</taxon>
        <taxon>Saccharomycetaceae</taxon>
        <taxon>Nakaseomyces</taxon>
    </lineage>
</organism>
<dbReference type="PANTHER" id="PTHR28255:SF1">
    <property type="entry name" value="UPF0303 PROTEIN YBR137W"/>
    <property type="match status" value="1"/>
</dbReference>
<dbReference type="InterPro" id="IPR010371">
    <property type="entry name" value="YBR137W-like"/>
</dbReference>
<evidence type="ECO:0000313" key="2">
    <source>
        <dbReference type="Proteomes" id="UP001623330"/>
    </source>
</evidence>
<dbReference type="SUPFAM" id="SSF143744">
    <property type="entry name" value="GlcG-like"/>
    <property type="match status" value="1"/>
</dbReference>
<comment type="caution">
    <text evidence="1">The sequence shown here is derived from an EMBL/GenBank/DDBJ whole genome shotgun (WGS) entry which is preliminary data.</text>
</comment>
<accession>A0ABR4NTT8</accession>
<name>A0ABR4NTT8_9SACH</name>
<evidence type="ECO:0000313" key="1">
    <source>
        <dbReference type="EMBL" id="KAL3232073.1"/>
    </source>
</evidence>
<protein>
    <submittedName>
        <fullName evidence="1">Uncharacterized protein</fullName>
    </submittedName>
</protein>
<dbReference type="EMBL" id="JBEVYD010000005">
    <property type="protein sequence ID" value="KAL3232073.1"/>
    <property type="molecule type" value="Genomic_DNA"/>
</dbReference>
<gene>
    <name evidence="1" type="ORF">RNJ44_03989</name>
</gene>
<dbReference type="Pfam" id="PF03928">
    <property type="entry name" value="HbpS-like"/>
    <property type="match status" value="1"/>
</dbReference>
<sequence>MVSLDSNLLNKLDKGKLSLEDIDALEKKCFFSKFDSNDAFGLGIFIRNTVLELFPEKSVAINISLMNDHTLFHTIVGVASNDNDYWIARKKRTAKRFGHSSYYMRIAKGDKKPEEKFFVDVADYAFHGGAVPIYLENCDYPIAILTVSGLKQHEDHLLAVNSIIEYANQSAQQDLNLD</sequence>